<evidence type="ECO:0000259" key="1">
    <source>
        <dbReference type="Pfam" id="PF00534"/>
    </source>
</evidence>
<gene>
    <name evidence="2" type="ORF">ES674_09930</name>
</gene>
<evidence type="ECO:0000313" key="3">
    <source>
        <dbReference type="Proteomes" id="UP000323720"/>
    </source>
</evidence>
<feature type="domain" description="Glycosyl transferase family 1" evidence="1">
    <location>
        <begin position="199"/>
        <end position="342"/>
    </location>
</feature>
<reference evidence="2 3" key="1">
    <citation type="submission" date="2019-08" db="EMBL/GenBank/DDBJ databases">
        <title>Genomes of Antarctic Bizionia species.</title>
        <authorList>
            <person name="Bowman J.P."/>
        </authorList>
    </citation>
    <scope>NUCLEOTIDE SEQUENCE [LARGE SCALE GENOMIC DNA]</scope>
    <source>
        <strain evidence="2 3">ADA-4</strain>
    </source>
</reference>
<keyword evidence="2" id="KW-0808">Transferase</keyword>
<dbReference type="Gene3D" id="3.40.50.2000">
    <property type="entry name" value="Glycogen Phosphorylase B"/>
    <property type="match status" value="1"/>
</dbReference>
<dbReference type="PANTHER" id="PTHR12526">
    <property type="entry name" value="GLYCOSYLTRANSFERASE"/>
    <property type="match status" value="1"/>
</dbReference>
<dbReference type="PANTHER" id="PTHR12526:SF630">
    <property type="entry name" value="GLYCOSYLTRANSFERASE"/>
    <property type="match status" value="1"/>
</dbReference>
<organism evidence="2 3">
    <name type="scientific">Bizionia myxarmorum</name>
    <dbReference type="NCBI Taxonomy" id="291186"/>
    <lineage>
        <taxon>Bacteria</taxon>
        <taxon>Pseudomonadati</taxon>
        <taxon>Bacteroidota</taxon>
        <taxon>Flavobacteriia</taxon>
        <taxon>Flavobacteriales</taxon>
        <taxon>Flavobacteriaceae</taxon>
        <taxon>Bizionia</taxon>
    </lineage>
</organism>
<dbReference type="AlphaFoldDB" id="A0A5D0R644"/>
<dbReference type="EMBL" id="VSKK01000002">
    <property type="protein sequence ID" value="TYB77012.1"/>
    <property type="molecule type" value="Genomic_DNA"/>
</dbReference>
<sequence length="374" mass="42003">MRSLTIISHTEHYQQPDGQIVGLGSTVTEINHLLAIFDTITHVAMLHDGSAPPSALPYSSEKISFIALTALGGTTWRSKIRLIFQAPKIIGIVRRALRGSDYFQFRAPTGIGVFVIPYFILCRSKKGWFKYAGNWKQEHGPLAYRFEKWLLAHQSRAVTINGFWEDQPDQCLSFENPCLTELEIVAGQDWIQSRTLKYPIDICFVGRLEAAKGLDLLLEALAELDADQLHKINQIHIVGDGTRMDWYQKQAFDLNLPVVFHGYLSRDAVHGVYKKCAILVLPSASEGFPKVVAEALNFGCIPIVSNVSSMSHYIKNGVNGYLMDGLDVASLTVSLQVVLNLKSADYEKLKSTTLESIQRFSYSYYNQRLEQTIL</sequence>
<evidence type="ECO:0000313" key="2">
    <source>
        <dbReference type="EMBL" id="TYB77012.1"/>
    </source>
</evidence>
<dbReference type="SUPFAM" id="SSF53756">
    <property type="entry name" value="UDP-Glycosyltransferase/glycogen phosphorylase"/>
    <property type="match status" value="1"/>
</dbReference>
<dbReference type="OrthoDB" id="1395864at2"/>
<dbReference type="RefSeq" id="WP_148403890.1">
    <property type="nucleotide sequence ID" value="NZ_VSKK01000002.1"/>
</dbReference>
<dbReference type="GO" id="GO:0016757">
    <property type="term" value="F:glycosyltransferase activity"/>
    <property type="evidence" value="ECO:0007669"/>
    <property type="project" value="InterPro"/>
</dbReference>
<protein>
    <submittedName>
        <fullName evidence="2">Glycosyltransferase</fullName>
    </submittedName>
</protein>
<keyword evidence="3" id="KW-1185">Reference proteome</keyword>
<name>A0A5D0R644_9FLAO</name>
<dbReference type="Pfam" id="PF00534">
    <property type="entry name" value="Glycos_transf_1"/>
    <property type="match status" value="1"/>
</dbReference>
<proteinExistence type="predicted"/>
<comment type="caution">
    <text evidence="2">The sequence shown here is derived from an EMBL/GenBank/DDBJ whole genome shotgun (WGS) entry which is preliminary data.</text>
</comment>
<accession>A0A5D0R644</accession>
<dbReference type="Proteomes" id="UP000323720">
    <property type="component" value="Unassembled WGS sequence"/>
</dbReference>
<dbReference type="InterPro" id="IPR001296">
    <property type="entry name" value="Glyco_trans_1"/>
</dbReference>